<keyword evidence="2" id="KW-1185">Reference proteome</keyword>
<gene>
    <name evidence="1" type="ORF">GCM10022261_26370</name>
</gene>
<reference evidence="2" key="1">
    <citation type="journal article" date="2019" name="Int. J. Syst. Evol. Microbiol.">
        <title>The Global Catalogue of Microorganisms (GCM) 10K type strain sequencing project: providing services to taxonomists for standard genome sequencing and annotation.</title>
        <authorList>
            <consortium name="The Broad Institute Genomics Platform"/>
            <consortium name="The Broad Institute Genome Sequencing Center for Infectious Disease"/>
            <person name="Wu L."/>
            <person name="Ma J."/>
        </authorList>
    </citation>
    <scope>NUCLEOTIDE SEQUENCE [LARGE SCALE GENOMIC DNA]</scope>
    <source>
        <strain evidence="2">JCM 17458</strain>
    </source>
</reference>
<organism evidence="1 2">
    <name type="scientific">Brevibacterium daeguense</name>
    <dbReference type="NCBI Taxonomy" id="909936"/>
    <lineage>
        <taxon>Bacteria</taxon>
        <taxon>Bacillati</taxon>
        <taxon>Actinomycetota</taxon>
        <taxon>Actinomycetes</taxon>
        <taxon>Micrococcales</taxon>
        <taxon>Brevibacteriaceae</taxon>
        <taxon>Brevibacterium</taxon>
    </lineage>
</organism>
<proteinExistence type="predicted"/>
<dbReference type="EMBL" id="BAABAZ010000008">
    <property type="protein sequence ID" value="GAA4285106.1"/>
    <property type="molecule type" value="Genomic_DNA"/>
</dbReference>
<evidence type="ECO:0000313" key="1">
    <source>
        <dbReference type="EMBL" id="GAA4285106.1"/>
    </source>
</evidence>
<accession>A0ABP8EMB0</accession>
<sequence>MRIGCVRGLRHNGTMSLPHSLVTDLQAAGYYPQLAGSMLVESLFDEEVVSHLVHMDTHVDLDSIHRHVTAFIVTPTRLLLTHVDDEPDYAPGQRPRGMTSTEDIPLERLRTVLIGRTYENPAQFRPGDRPVEVSMTLGWGSVRRIEAFPETCGDPDCEGDHGYGGSLYSEDVTLRVSAQAEGQKAVDQAEEFALRLRRAVFEARRQAVR</sequence>
<name>A0ABP8EMB0_9MICO</name>
<evidence type="ECO:0000313" key="2">
    <source>
        <dbReference type="Proteomes" id="UP001501586"/>
    </source>
</evidence>
<dbReference type="Proteomes" id="UP001501586">
    <property type="component" value="Unassembled WGS sequence"/>
</dbReference>
<dbReference type="Pfam" id="PF19461">
    <property type="entry name" value="DUF5998"/>
    <property type="match status" value="1"/>
</dbReference>
<comment type="caution">
    <text evidence="1">The sequence shown here is derived from an EMBL/GenBank/DDBJ whole genome shotgun (WGS) entry which is preliminary data.</text>
</comment>
<dbReference type="InterPro" id="IPR046040">
    <property type="entry name" value="DUF5998"/>
</dbReference>
<protein>
    <recommendedName>
        <fullName evidence="3">Phosphodiesterase</fullName>
    </recommendedName>
</protein>
<evidence type="ECO:0008006" key="3">
    <source>
        <dbReference type="Google" id="ProtNLM"/>
    </source>
</evidence>